<keyword evidence="2" id="KW-0805">Transcription regulation</keyword>
<dbReference type="SUPFAM" id="SSF53850">
    <property type="entry name" value="Periplasmic binding protein-like II"/>
    <property type="match status" value="1"/>
</dbReference>
<evidence type="ECO:0000313" key="6">
    <source>
        <dbReference type="EMBL" id="MFC7441338.1"/>
    </source>
</evidence>
<dbReference type="Gene3D" id="3.40.190.10">
    <property type="entry name" value="Periplasmic binding protein-like II"/>
    <property type="match status" value="2"/>
</dbReference>
<sequence>MSAGLCKIDAIHAILTELNTIRQELRQFCRTAPIAIGSLPSLATYYLPSKMKGLRFLNRPMTLMIQNTSEDLIQSLQEGRLDAVFVDSLYVGEALWSCKLFTESYYAVFPLHHRYRSRKKVKLAENFVKSHLSSSSPL</sequence>
<evidence type="ECO:0000313" key="7">
    <source>
        <dbReference type="Proteomes" id="UP001596500"/>
    </source>
</evidence>
<feature type="domain" description="LysR substrate-binding" evidence="5">
    <location>
        <begin position="34"/>
        <end position="125"/>
    </location>
</feature>
<protein>
    <submittedName>
        <fullName evidence="6">LysR substrate-binding domain-containing protein</fullName>
    </submittedName>
</protein>
<gene>
    <name evidence="6" type="ORF">ACFQNG_09215</name>
</gene>
<evidence type="ECO:0000256" key="4">
    <source>
        <dbReference type="ARBA" id="ARBA00023163"/>
    </source>
</evidence>
<keyword evidence="3" id="KW-0238">DNA-binding</keyword>
<evidence type="ECO:0000256" key="1">
    <source>
        <dbReference type="ARBA" id="ARBA00009437"/>
    </source>
</evidence>
<proteinExistence type="inferred from homology"/>
<dbReference type="Pfam" id="PF03466">
    <property type="entry name" value="LysR_substrate"/>
    <property type="match status" value="1"/>
</dbReference>
<dbReference type="PANTHER" id="PTHR30346">
    <property type="entry name" value="TRANSCRIPTIONAL DUAL REGULATOR HCAR-RELATED"/>
    <property type="match status" value="1"/>
</dbReference>
<comment type="similarity">
    <text evidence="1">Belongs to the LysR transcriptional regulatory family.</text>
</comment>
<organism evidence="6 7">
    <name type="scientific">Laceyella putida</name>
    <dbReference type="NCBI Taxonomy" id="110101"/>
    <lineage>
        <taxon>Bacteria</taxon>
        <taxon>Bacillati</taxon>
        <taxon>Bacillota</taxon>
        <taxon>Bacilli</taxon>
        <taxon>Bacillales</taxon>
        <taxon>Thermoactinomycetaceae</taxon>
        <taxon>Laceyella</taxon>
    </lineage>
</organism>
<comment type="caution">
    <text evidence="6">The sequence shown here is derived from an EMBL/GenBank/DDBJ whole genome shotgun (WGS) entry which is preliminary data.</text>
</comment>
<dbReference type="RefSeq" id="WP_379864628.1">
    <property type="nucleotide sequence ID" value="NZ_JBHTBW010000021.1"/>
</dbReference>
<dbReference type="InterPro" id="IPR005119">
    <property type="entry name" value="LysR_subst-bd"/>
</dbReference>
<keyword evidence="4" id="KW-0804">Transcription</keyword>
<evidence type="ECO:0000256" key="3">
    <source>
        <dbReference type="ARBA" id="ARBA00023125"/>
    </source>
</evidence>
<accession>A0ABW2RK80</accession>
<reference evidence="7" key="1">
    <citation type="journal article" date="2019" name="Int. J. Syst. Evol. Microbiol.">
        <title>The Global Catalogue of Microorganisms (GCM) 10K type strain sequencing project: providing services to taxonomists for standard genome sequencing and annotation.</title>
        <authorList>
            <consortium name="The Broad Institute Genomics Platform"/>
            <consortium name="The Broad Institute Genome Sequencing Center for Infectious Disease"/>
            <person name="Wu L."/>
            <person name="Ma J."/>
        </authorList>
    </citation>
    <scope>NUCLEOTIDE SEQUENCE [LARGE SCALE GENOMIC DNA]</scope>
    <source>
        <strain evidence="7">CGMCC 1.12942</strain>
    </source>
</reference>
<name>A0ABW2RK80_9BACL</name>
<keyword evidence="7" id="KW-1185">Reference proteome</keyword>
<dbReference type="PANTHER" id="PTHR30346:SF26">
    <property type="entry name" value="HYDROGEN PEROXIDE-INDUCIBLE GENES ACTIVATOR"/>
    <property type="match status" value="1"/>
</dbReference>
<dbReference type="EMBL" id="JBHTBW010000021">
    <property type="protein sequence ID" value="MFC7441338.1"/>
    <property type="molecule type" value="Genomic_DNA"/>
</dbReference>
<dbReference type="Proteomes" id="UP001596500">
    <property type="component" value="Unassembled WGS sequence"/>
</dbReference>
<evidence type="ECO:0000259" key="5">
    <source>
        <dbReference type="Pfam" id="PF03466"/>
    </source>
</evidence>
<evidence type="ECO:0000256" key="2">
    <source>
        <dbReference type="ARBA" id="ARBA00023015"/>
    </source>
</evidence>